<dbReference type="EMBL" id="CP094534">
    <property type="protein sequence ID" value="UOE34317.1"/>
    <property type="molecule type" value="Genomic_DNA"/>
</dbReference>
<evidence type="ECO:0000313" key="3">
    <source>
        <dbReference type="Proteomes" id="UP000831390"/>
    </source>
</evidence>
<name>A0ABY4B5A1_9BACT</name>
<keyword evidence="3" id="KW-1185">Reference proteome</keyword>
<dbReference type="RefSeq" id="WP_243515237.1">
    <property type="nucleotide sequence ID" value="NZ_CP094534.1"/>
</dbReference>
<proteinExistence type="predicted"/>
<gene>
    <name evidence="2" type="ORF">MTP16_01375</name>
</gene>
<evidence type="ECO:0000256" key="1">
    <source>
        <dbReference type="SAM" id="MobiDB-lite"/>
    </source>
</evidence>
<accession>A0ABY4B5A1</accession>
<protein>
    <submittedName>
        <fullName evidence="2">Uncharacterized protein</fullName>
    </submittedName>
</protein>
<reference evidence="2 3" key="1">
    <citation type="submission" date="2022-03" db="EMBL/GenBank/DDBJ databases">
        <title>Hymenobactersp. isolated from the air.</title>
        <authorList>
            <person name="Won M."/>
            <person name="Kwon S.-W."/>
        </authorList>
    </citation>
    <scope>NUCLEOTIDE SEQUENCE [LARGE SCALE GENOMIC DNA]</scope>
    <source>
        <strain evidence="2 3">KACC 22596</strain>
    </source>
</reference>
<feature type="region of interest" description="Disordered" evidence="1">
    <location>
        <begin position="23"/>
        <end position="56"/>
    </location>
</feature>
<organism evidence="2 3">
    <name type="scientific">Hymenobacter monticola</name>
    <dbReference type="NCBI Taxonomy" id="1705399"/>
    <lineage>
        <taxon>Bacteria</taxon>
        <taxon>Pseudomonadati</taxon>
        <taxon>Bacteroidota</taxon>
        <taxon>Cytophagia</taxon>
        <taxon>Cytophagales</taxon>
        <taxon>Hymenobacteraceae</taxon>
        <taxon>Hymenobacter</taxon>
    </lineage>
</organism>
<evidence type="ECO:0000313" key="2">
    <source>
        <dbReference type="EMBL" id="UOE34317.1"/>
    </source>
</evidence>
<sequence>MNPGFQEGRRPRANAVASLASTGHVSPLGRRPGAGTVQHAHQAAAGRPGPRPMSARQTASVNAAQSRVKRSVNQLVQLTKEEAWRQESDARLRRQMEALPYAKYNANKIDPRAKTDVVDAYGNPMGQERYVVGQLWVFASTVNDAYGTRRYWVYNTHTKVLVSFEPEYGIEAKSRTYMSEKAQFQNMAAGTGVVGGYMEKGFLGISAGMLTGGLLYEVGALVPVATAVRAYAVKAAEGAGTRVLVDLTTQFGVGAVTGKGSWSQRAQASFMDINWMSTLGAAAVNAEGLKWYAKLLVAFGSAAGTNAYTVKFNNQEKYKGFGHLVNLNDAKETKDFVINIIAGTVFDQVKEYGAPIMEKVMRTPNTMGMLTALRHHRVMPTPNLKLVDQSMVASLSFHIGATLETIKKTVENYYADEDEKEKAAKAAAKRAALQKVAPKSLKK</sequence>
<dbReference type="Proteomes" id="UP000831390">
    <property type="component" value="Chromosome"/>
</dbReference>